<comment type="caution">
    <text evidence="2">The sequence shown here is derived from an EMBL/GenBank/DDBJ whole genome shotgun (WGS) entry which is preliminary data.</text>
</comment>
<evidence type="ECO:0000256" key="1">
    <source>
        <dbReference type="SAM" id="MobiDB-lite"/>
    </source>
</evidence>
<evidence type="ECO:0000313" key="3">
    <source>
        <dbReference type="Proteomes" id="UP000275267"/>
    </source>
</evidence>
<dbReference type="Pfam" id="PF03140">
    <property type="entry name" value="DUF247"/>
    <property type="match status" value="1"/>
</dbReference>
<gene>
    <name evidence="2" type="ORF">C2845_PM04G10080</name>
</gene>
<organism evidence="2 3">
    <name type="scientific">Panicum miliaceum</name>
    <name type="common">Proso millet</name>
    <name type="synonym">Broomcorn millet</name>
    <dbReference type="NCBI Taxonomy" id="4540"/>
    <lineage>
        <taxon>Eukaryota</taxon>
        <taxon>Viridiplantae</taxon>
        <taxon>Streptophyta</taxon>
        <taxon>Embryophyta</taxon>
        <taxon>Tracheophyta</taxon>
        <taxon>Spermatophyta</taxon>
        <taxon>Magnoliopsida</taxon>
        <taxon>Liliopsida</taxon>
        <taxon>Poales</taxon>
        <taxon>Poaceae</taxon>
        <taxon>PACMAD clade</taxon>
        <taxon>Panicoideae</taxon>
        <taxon>Panicodae</taxon>
        <taxon>Paniceae</taxon>
        <taxon>Panicinae</taxon>
        <taxon>Panicum</taxon>
        <taxon>Panicum sect. Panicum</taxon>
    </lineage>
</organism>
<proteinExistence type="predicted"/>
<dbReference type="OrthoDB" id="630095at2759"/>
<sequence>MQGGGSDVGRGGGSPRDWTAEVTLRISQEAKGAQNTIPSYFGRFDAITNEDHPSIFKRRHGKTTSRAAAAPPLRLPCLPGSSNPQTTTAPPPQELARAAAPHTGSSASGGEVVPGQLTAPARDVVVAAAVGPYHLLSPPAPAALITRAKKCGIVVFLARRFGLDAADFLGWARRNEARVCGCYEWDSLAAAVSVDLTEMLLLDGCVVLFAVFLLRTSVCEDQRPSELAREVVLGREFIYLSADISLHMKETKIDLLMLHNQIPFFVLAELHRRLKDTLFKNINHSLEELALSCFDDIHPSSFRCRRDRDAHGGAIVVAAAAASASAANNQFPPRIHHLLHLFHWSRVPMRKHQVGIASIVPKEPEPHLPCATELEESFVRFRKQPPRAAGCGGSALDISFQRRMLGVCGEMSMPELCVHKYSDCVFRSLIAFEQNYVRCGLGVTAYCLCMARLLQSEADVKVLRKRGVLVHTQRTDREIVEFFRDTRDEYGDTLMPEDLLALFRDVGAHRRSKARGVMKGILLQCFPRQTVHLLRHLRRCDFHCHTDQHRTHHVQLLPSLQRKKSILWAVDLSIYSCSPKRYL</sequence>
<dbReference type="Proteomes" id="UP000275267">
    <property type="component" value="Unassembled WGS sequence"/>
</dbReference>
<dbReference type="PANTHER" id="PTHR31549">
    <property type="entry name" value="PROTEIN, PUTATIVE (DUF247)-RELATED-RELATED"/>
    <property type="match status" value="1"/>
</dbReference>
<dbReference type="EMBL" id="PQIB02000011">
    <property type="protein sequence ID" value="RLM86972.1"/>
    <property type="molecule type" value="Genomic_DNA"/>
</dbReference>
<feature type="region of interest" description="Disordered" evidence="1">
    <location>
        <begin position="53"/>
        <end position="112"/>
    </location>
</feature>
<dbReference type="PANTHER" id="PTHR31549:SF83">
    <property type="entry name" value="OS09G0268700 PROTEIN"/>
    <property type="match status" value="1"/>
</dbReference>
<accession>A0A3L6QT41</accession>
<feature type="compositionally biased region" description="Low complexity" evidence="1">
    <location>
        <begin position="66"/>
        <end position="79"/>
    </location>
</feature>
<dbReference type="AlphaFoldDB" id="A0A3L6QT41"/>
<evidence type="ECO:0000313" key="2">
    <source>
        <dbReference type="EMBL" id="RLM86972.1"/>
    </source>
</evidence>
<name>A0A3L6QT41_PANMI</name>
<keyword evidence="3" id="KW-1185">Reference proteome</keyword>
<protein>
    <submittedName>
        <fullName evidence="2">Uncharacterized protein</fullName>
    </submittedName>
</protein>
<dbReference type="InterPro" id="IPR004158">
    <property type="entry name" value="DUF247_pln"/>
</dbReference>
<reference evidence="3" key="1">
    <citation type="journal article" date="2019" name="Nat. Commun.">
        <title>The genome of broomcorn millet.</title>
        <authorList>
            <person name="Zou C."/>
            <person name="Miki D."/>
            <person name="Li D."/>
            <person name="Tang Q."/>
            <person name="Xiao L."/>
            <person name="Rajput S."/>
            <person name="Deng P."/>
            <person name="Jia W."/>
            <person name="Huang R."/>
            <person name="Zhang M."/>
            <person name="Sun Y."/>
            <person name="Hu J."/>
            <person name="Fu X."/>
            <person name="Schnable P.S."/>
            <person name="Li F."/>
            <person name="Zhang H."/>
            <person name="Feng B."/>
            <person name="Zhu X."/>
            <person name="Liu R."/>
            <person name="Schnable J.C."/>
            <person name="Zhu J.-K."/>
            <person name="Zhang H."/>
        </authorList>
    </citation>
    <scope>NUCLEOTIDE SEQUENCE [LARGE SCALE GENOMIC DNA]</scope>
</reference>